<dbReference type="OrthoDB" id="361693at2759"/>
<evidence type="ECO:0000256" key="12">
    <source>
        <dbReference type="ARBA" id="ARBA00072254"/>
    </source>
</evidence>
<dbReference type="InterPro" id="IPR058669">
    <property type="entry name" value="TPR_IPO7/11-like"/>
</dbReference>
<accession>A0A9C6SP79</accession>
<evidence type="ECO:0000256" key="4">
    <source>
        <dbReference type="ARBA" id="ARBA00022448"/>
    </source>
</evidence>
<evidence type="ECO:0000313" key="15">
    <source>
        <dbReference type="Proteomes" id="UP000835206"/>
    </source>
</evidence>
<dbReference type="InterPro" id="IPR011989">
    <property type="entry name" value="ARM-like"/>
</dbReference>
<evidence type="ECO:0000256" key="2">
    <source>
        <dbReference type="ARBA" id="ARBA00004496"/>
    </source>
</evidence>
<dbReference type="GO" id="GO:0005829">
    <property type="term" value="C:cytosol"/>
    <property type="evidence" value="ECO:0007669"/>
    <property type="project" value="TreeGrafter"/>
</dbReference>
<keyword evidence="5" id="KW-0963">Cytoplasm</keyword>
<dbReference type="InterPro" id="IPR016024">
    <property type="entry name" value="ARM-type_fold"/>
</dbReference>
<comment type="subcellular location">
    <subcellularLocation>
        <location evidence="2">Cytoplasm</location>
    </subcellularLocation>
    <subcellularLocation>
        <location evidence="1">Nucleus</location>
    </subcellularLocation>
</comment>
<feature type="domain" description="Importin N-terminal" evidence="14">
    <location>
        <begin position="3119"/>
        <end position="3186"/>
    </location>
</feature>
<evidence type="ECO:0000313" key="16">
    <source>
        <dbReference type="RefSeq" id="XP_048265882.1"/>
    </source>
</evidence>
<dbReference type="FunFam" id="1.25.10.10:FF:000116">
    <property type="entry name" value="importin-11 isoform X1"/>
    <property type="match status" value="6"/>
</dbReference>
<dbReference type="RefSeq" id="XP_048265882.1">
    <property type="nucleotide sequence ID" value="XM_048409925.1"/>
</dbReference>
<dbReference type="GO" id="GO:0005635">
    <property type="term" value="C:nuclear envelope"/>
    <property type="evidence" value="ECO:0007669"/>
    <property type="project" value="TreeGrafter"/>
</dbReference>
<dbReference type="InterPro" id="IPR001494">
    <property type="entry name" value="Importin-beta_N"/>
</dbReference>
<keyword evidence="9" id="KW-0007">Acetylation</keyword>
<evidence type="ECO:0000256" key="1">
    <source>
        <dbReference type="ARBA" id="ARBA00004123"/>
    </source>
</evidence>
<dbReference type="Pfam" id="PF25758">
    <property type="entry name" value="TPR_IPO11"/>
    <property type="match status" value="6"/>
</dbReference>
<dbReference type="PROSITE" id="PS50166">
    <property type="entry name" value="IMPORTIN_B_NT"/>
    <property type="match status" value="6"/>
</dbReference>
<feature type="domain" description="Importin N-terminal" evidence="14">
    <location>
        <begin position="1571"/>
        <end position="1638"/>
    </location>
</feature>
<protein>
    <recommendedName>
        <fullName evidence="12">Importin-11</fullName>
    </recommendedName>
    <alternativeName>
        <fullName evidence="13">Ran-binding protein 11</fullName>
    </alternativeName>
</protein>
<evidence type="ECO:0000256" key="13">
    <source>
        <dbReference type="ARBA" id="ARBA00077811"/>
    </source>
</evidence>
<evidence type="ECO:0000256" key="6">
    <source>
        <dbReference type="ARBA" id="ARBA00022553"/>
    </source>
</evidence>
<keyword evidence="6" id="KW-0597">Phosphoprotein</keyword>
<evidence type="ECO:0000256" key="9">
    <source>
        <dbReference type="ARBA" id="ARBA00022990"/>
    </source>
</evidence>
<evidence type="ECO:0000256" key="5">
    <source>
        <dbReference type="ARBA" id="ARBA00022490"/>
    </source>
</evidence>
<keyword evidence="8" id="KW-0653">Protein transport</keyword>
<feature type="domain" description="Importin N-terminal" evidence="14">
    <location>
        <begin position="797"/>
        <end position="864"/>
    </location>
</feature>
<evidence type="ECO:0000256" key="7">
    <source>
        <dbReference type="ARBA" id="ARBA00022737"/>
    </source>
</evidence>
<keyword evidence="10" id="KW-0539">Nucleus</keyword>
<dbReference type="GO" id="GO:0006606">
    <property type="term" value="P:protein import into nucleus"/>
    <property type="evidence" value="ECO:0007669"/>
    <property type="project" value="TreeGrafter"/>
</dbReference>
<name>A0A9C6SP79_BOMTE</name>
<dbReference type="PANTHER" id="PTHR10997:SF7">
    <property type="entry name" value="IMPORTIN-11"/>
    <property type="match status" value="1"/>
</dbReference>
<feature type="domain" description="Importin N-terminal" evidence="14">
    <location>
        <begin position="23"/>
        <end position="90"/>
    </location>
</feature>
<evidence type="ECO:0000256" key="11">
    <source>
        <dbReference type="ARBA" id="ARBA00062902"/>
    </source>
</evidence>
<evidence type="ECO:0000256" key="3">
    <source>
        <dbReference type="ARBA" id="ARBA00007991"/>
    </source>
</evidence>
<reference evidence="16" key="1">
    <citation type="submission" date="2025-08" db="UniProtKB">
        <authorList>
            <consortium name="RefSeq"/>
        </authorList>
    </citation>
    <scope>IDENTIFICATION</scope>
</reference>
<proteinExistence type="inferred from homology"/>
<feature type="domain" description="Importin N-terminal" evidence="14">
    <location>
        <begin position="2345"/>
        <end position="2412"/>
    </location>
</feature>
<keyword evidence="15" id="KW-1185">Reference proteome</keyword>
<organism evidence="15 16">
    <name type="scientific">Bombus terrestris</name>
    <name type="common">Buff-tailed bumblebee</name>
    <name type="synonym">Apis terrestris</name>
    <dbReference type="NCBI Taxonomy" id="30195"/>
    <lineage>
        <taxon>Eukaryota</taxon>
        <taxon>Metazoa</taxon>
        <taxon>Ecdysozoa</taxon>
        <taxon>Arthropoda</taxon>
        <taxon>Hexapoda</taxon>
        <taxon>Insecta</taxon>
        <taxon>Pterygota</taxon>
        <taxon>Neoptera</taxon>
        <taxon>Endopterygota</taxon>
        <taxon>Hymenoptera</taxon>
        <taxon>Apocrita</taxon>
        <taxon>Aculeata</taxon>
        <taxon>Apoidea</taxon>
        <taxon>Anthophila</taxon>
        <taxon>Apidae</taxon>
        <taxon>Bombus</taxon>
        <taxon>Bombus</taxon>
    </lineage>
</organism>
<keyword evidence="7" id="KW-0677">Repeat</keyword>
<dbReference type="PANTHER" id="PTHR10997">
    <property type="entry name" value="IMPORTIN-7, 8, 11"/>
    <property type="match status" value="1"/>
</dbReference>
<dbReference type="GeneID" id="125384639"/>
<dbReference type="Gene3D" id="1.25.10.10">
    <property type="entry name" value="Leucine-rich Repeat Variant"/>
    <property type="match status" value="6"/>
</dbReference>
<dbReference type="GO" id="GO:0031267">
    <property type="term" value="F:small GTPase binding"/>
    <property type="evidence" value="ECO:0007669"/>
    <property type="project" value="InterPro"/>
</dbReference>
<feature type="domain" description="Importin N-terminal" evidence="14">
    <location>
        <begin position="3892"/>
        <end position="3959"/>
    </location>
</feature>
<evidence type="ECO:0000259" key="14">
    <source>
        <dbReference type="PROSITE" id="PS50166"/>
    </source>
</evidence>
<dbReference type="Pfam" id="PF03810">
    <property type="entry name" value="IBN_N"/>
    <property type="match status" value="6"/>
</dbReference>
<evidence type="ECO:0000256" key="10">
    <source>
        <dbReference type="ARBA" id="ARBA00023242"/>
    </source>
</evidence>
<dbReference type="SMART" id="SM00913">
    <property type="entry name" value="IBN_N"/>
    <property type="match status" value="6"/>
</dbReference>
<dbReference type="SUPFAM" id="SSF48371">
    <property type="entry name" value="ARM repeat"/>
    <property type="match status" value="6"/>
</dbReference>
<sequence>MDVAVIEVLQQAGSQDPTILKPAEQTLKQWETERGFYTALYNVFSNHSLSINIRWMAILCFKNGVDKYWRKNAPNGIADDKKEFLRQRLIVNFEEPVNQLAIQLAALIAKIARYDWPREWRSLIPTLLDVIRGQNPLAQHRALLILHHVVKCLASKRLVPGRRLFQELTSSVFSFILNVWNTYTESFLIMASNGADTNQIQEALEKALLLLRILRTLIVNGFNKPSESHDAMSFLEIVFERARTCLECRKTLISRGIQMEVCDKFIIHLTKVLIGVLEMHPFCYVELIPTSLEFSVFYCFTEAGQALAFERFVIQCLNLMKGILLSTYYKPAKVLKDTKNPLTLRANQLRQEFFTPETLAEICSRLVTHYFLLTPAELELWDTDPESFVVDDGGESWKYSLRPCTECLFVVIFHHFGEVLVPVLVELMQRHHQPVDPNNLHAILVKDAVYNAVGLAAFDLYDEVNFDQWFSTTLKEELKIRSNNYRIIRRRVCWLIGRWTTVKLSTELRPELYKLMVEVLSPEEDLGVRLAASDALKLAIDDFQFNPEEFSPYLEPAFSLLFSLLKEVKECDTKMYVLYVLSFMIEHAGSEINPLVGALSSYLPALWQECEEHNMLRCAIISTLVHLEKALGSESVLIEPQVVGVIALSCDVNQNCHVYLLEDGLRLRSALLQNAAAPTLAITELTKNLPAVLEKSFEHLKLCLYIVQAYVILSPQEFLSQRGAIIIETLRPLLGDLNSEGVVMIMTVFEMCLCASPRQSAKLIKPVLITIFEKMDVAVIEVLQQAGSQDPTILKPAEQTLKQWETERGFYTALYNVFSNHSLSINIRWMAILCFKNGVDKYWRKNAPNGIADDKKEFLRQRLIVNFEEPVNQLAIQLAALIAKIARYDWPREWRSLIPTLLDVIRGQNPLAQHRALLILHHVVKCLASKRLVPGRRLFQELTSSVFSFILNVWNTYTESFLIMASNGADTNQIQEALEKALLLLRILRTLIVNGFNKPSESHDAMSFLEIVFERARTCLECRKTLISRGIQMEVCDKFIIHLTKVLIGVLEMHPFCYVELIPTSLEFSVFYCFTEAGQALAFERFVIQCLNLMKGILLSTYYKPAKVLKDTKNPLTLRANQLRQEFFTPETLAEICSRLVTHYFLLTPAELELWDTDPESFVVDDGGESWKYSLRPCTECLFVVIFHHFGEVLVPVLVELMQRHHQPVDPNNLHAILVKDAVYNAVGLAAFDLYDEVNFDQWFSTTLKEELKIRSNNYRIIRRRVCWLIGRWTTVKLSTELRPELYKLMVEVLSPEEDLGVRLAASDALKLAIDDFQFNPEEFSPYLEPAFSLLFSLLKEVKECDTKMYVLYVLSFMIEHAGSEINPLVGALSSYLPALWQECEEHNMLRCAIISTLVHLEKALGSESVLIEPQVVGVIALSCDVNQNCHVYLLEDGLRLRSALLQNAAAPTLAITELTKNLPAVLEKSFEHLKLCLYIVQAYVILSPQEFLSQRGAIIIETLRPLLGDLNSEGVVMIMTVFEMCLCASPRQSAKLIKPVLITIFEKMDVAVIEVLQQAGSQDPTILKPAEQTLKQWETERGFYTALYNVFSNHSLSINIRWMAILCFKNGVDKYWRKNAPNGIADDKKEFLRQRLIVNFEEPVNQLAIQLAALIAKIARYDWPREWRSLIPTLLDVIRGQNPLAQHRALLILHHVVKCLASKRLVPGRRLFQELTSSVFSFILNVWNTYTESFLIMASNGADTNQIQEALEKALLLLRILRTLIVNGFNKPSESHDAMSFLEIVFERARTCLECRKTLISRGIQMEVCDKFIIHLTKVLIGVLEMHPFCYVELIPTSLEFSVFYCFTEAGQALAFERFVIQCLNLMKGILLSTYYKPAKVLKDTKNPLTLRANQLRQEFFTPETLAEICSRLVTHYFLLTPAELELWDTDPESFVVDDGGESWKYSLRPCTECLFVVIFHHFGEVLVPVLVELMQRHHQPVDPNNLHAILVKDAVYNAVGLAAFDLYDEVNFDQWFSTTLKEELKIRSNNYRIIRRRVCWLIGRWTTVKLSTELRPELYKLMVEVLSPEEDLGVRLAASDALKLAIDDFQFNPEEFSPYLEPAFSLLFSLLKEVKECDTKMYVLYVLSFMIEHAGSEINPLVGALSSYLPALWQECEEHNMLRCAIISTLVHLEKALGSESVLIEPQVVGVIALSCDVNQNCHVYLLEDGLRLRSALLQNAAAPTLAITELTKNLPAVLEKSFEHLKLCLYIVQAYVILSPQEFLSQRGAIIIETLRPLLGDLNSEGVVMIMTVFEMCLCASPRQSAKLIKPVLITIFEKMDVAVIEVLQQAGSQDPTILKPAEQTLKQWETERGFYTALYNVFSNHSLSINIRWMAILCFKNGVDKYWRKNAPNGIADDKKEFLRQRLIVNFEEPVNQLAIQLAALIAKIARYDWPREWRSLIPTLLDVIRGQNPLAQHRALLILHHVVKCLASKRLVPGRRLFQELTSSVFSFILNVWNTYTESFLIMASNGADTNQIQEALEKALLLLRILRTLIVNGFNKPSESHDAMSFLEIVFERARTCLECRKTLISRGIQMEVCDKFIIHLTKVLIGVLEMHPFCYVELIPTSLEFSVFYCFTEAGQALAFERFVIQCLNLMKGILLSTYYKPAKVLKDTKNPLTLRANQLRQEFFTPETLAEICSRLVTHYFLLTPAELELWDTDPESFVVDDGGESWKYSLRPCTECLFVVIFHHFGEVLVPVLVELMQRHHQPVDPNNLHAILVKDAVYNAVGLAAFDLYDEVNFDQWFSTTLKEELKIRSNNYRIIRRRVCWLIGRWTTVKLSTELRPELYKLMVEVLSPEEDLGVRLAASDALKLAIDDFQFNPEEFSPYLEPAFSLLFSLLKEVKECDTKMYVLYVLSFMIERAGSEINPLVGALSSYLPALWQECEEHNMLRCAIISTLVHLEKALGSESVLIEPQVVGVIALSCDVNQNCHVYLLEDGLRLRSALLQNAAAPTLAITELTKNLPAVLEKSFEHLKLCLYIVQAYVILSPQEFLSQRGAIIIETLRPLLGDLNSEGVVMIMTVFEMCLCASPRQSAKLIKPVLITIFEKMDVAVIEVLQQAGSQDPTILKPAEQTLKQWETERGFYTALYNVFSNHSLSINIRWMAILCFKNGVDKYWRKNAPNGIADDKKEFLRQRLIVNFEEPVNQLAIQLAALIAKIARYDWPREWRSLIPTLLDVIRGQNPLAQHRALLILHHVVKCLASKRLVPDRRLFQELTSSVFSFILNVWNTYTESFLIMASNGADTNQIQEALEKALLLLRILRTLIVNGFNKPSESHDAMSFLEIVFERARTCLECRKTLISRGIQMEVCDKFIIHLTKVLIGVLEMHPFCYVELIPTSLEFSVFYCFTEAGQALAFERFVIQCLNLMKGILLSTYYKPAKVLKDTKNPLTLRANQLRQEFFTPETLAEICSRLVTHYFLLTPAELELWDTDPESFVVDDGGESWKYSLRSCMECLFVVIFHHFGEVLVPVLVELMQRHHQPVDPNNLHAILVKDAVYNAVGLAAFDLYDEVNFDQWFSTTLKEELKIRSNNYRIIRRRVCWLIGRWTTVKLSTELRPELYKLMVEVLSPEEDLGVRLAASDALKLAIDFQFNPEEFSPYLEPAFSLLFSLLKEVKECDTKMYVLYVLSFMIEHAGSEINPLVGALSSYLPALWQECEEHNMLRCAIISTLVHLEKALGSESVLIEPQVVGVIALSCDVNQNCHVYLLEDGLRLRLALLQNAAAPTLAITELTKNLPAVLEKSFEHLKLCLYIVQAYVILSPQEFLSQRGAIIIETLRPLLGDLNSEGVVMIMTVFEMCLCASPRQSAKLIKPVLITIFEKMDVAVIEVLQQAGSQDPTILKPAEQTLKQWETERGFYTALYNVFSNHSLSINIRWMAILCFKNGVDKYWRKNAPNGIADDKKEFLRQRLIVNFEEPVNQLAIQLAALIAKIARYDWPREWRSLIPTLLDVIRGQNPLAQHRALLILHHVVKCLASKRLVPGRRLFQELTSSVFSFILNVWNTYTESFLIMASNGADTNQIQEALEKALLLLRILRTLIVNGFNKPSESHDAMSFLEIVFERARTCLECRKTLISRGIQMEVCDKFIIHLTKVLIGVLEMHPFCYVELIPTSLEFSVFYCFTEAGQALAFERFVIQCLNLMKGILLSTYYKPAKVLKDTKNPLTLRANQLRQEFFTPETLAEICSRLVTHYFLLTPAELELWDTDPESFVVDDGGESWKYSLRPCTECLFVVIFHHFGEVLVPVLVELMQRHHQPVDPNNLHAILVKDAVYNAVGLAAFDLYDEVNFDQWFSTTLKEELKIRSNNYRIIRRRVCWLIGRWTTVKLSTELRPELYKLMVEVLSPEEDLGVRLAASDALKLAIDDFQFNPEEFSPYLEPAFSLLFSLLKEVKECDTKMYVLYVLSFMIEHAGSEINPLVGALSSYLPALWQECEEHNMLRCAIISTLVHLEKALGSESVLIEPQVVGVIALSCDVNQNCHVYLLEDGLRLRLALLQNAAAPTLAITELTKNLPAVLEKSFEHLKLCLYIVQAYVILSPQEFLSQRGAIIIETLRPLLGDLNSEGVVMIMTVFEMCLCASPRQSAKLIKPVLITIFERV</sequence>
<comment type="similarity">
    <text evidence="3">Belongs to the importin beta family.</text>
</comment>
<gene>
    <name evidence="16" type="primary">LOC125384639</name>
</gene>
<keyword evidence="4" id="KW-0813">Transport</keyword>
<comment type="subunit">
    <text evidence="11">Interacts with UBE2E3 and RPL12.</text>
</comment>
<dbReference type="Proteomes" id="UP000835206">
    <property type="component" value="Chromosome 11"/>
</dbReference>
<evidence type="ECO:0000256" key="8">
    <source>
        <dbReference type="ARBA" id="ARBA00022927"/>
    </source>
</evidence>
<dbReference type="KEGG" id="bter:125384639"/>